<keyword evidence="2" id="KW-1185">Reference proteome</keyword>
<organism evidence="1 2">
    <name type="scientific">Streptomyces incarnatus</name>
    <dbReference type="NCBI Taxonomy" id="665007"/>
    <lineage>
        <taxon>Bacteria</taxon>
        <taxon>Bacillati</taxon>
        <taxon>Actinomycetota</taxon>
        <taxon>Actinomycetes</taxon>
        <taxon>Kitasatosporales</taxon>
        <taxon>Streptomycetaceae</taxon>
        <taxon>Streptomyces</taxon>
    </lineage>
</organism>
<name>A0ABM5TXQ6_9ACTN</name>
<gene>
    <name evidence="1" type="ORF">ABB07_39500</name>
</gene>
<protein>
    <submittedName>
        <fullName evidence="1">Uncharacterized protein</fullName>
    </submittedName>
</protein>
<accession>A0ABM5TXQ6</accession>
<keyword evidence="1" id="KW-0614">Plasmid</keyword>
<reference evidence="1 2" key="1">
    <citation type="journal article" date="2015" name="ISME J.">
        <title>Draft Genome Sequence of Streptomyces incarnatus NRRL8089, which Produces the Nucleoside Antibiotic Sinefungin.</title>
        <authorList>
            <person name="Oshima K."/>
            <person name="Hattori M."/>
            <person name="Shimizu H."/>
            <person name="Fukuda K."/>
            <person name="Nemoto M."/>
            <person name="Inagaki K."/>
            <person name="Tamura T."/>
        </authorList>
    </citation>
    <scope>NUCLEOTIDE SEQUENCE [LARGE SCALE GENOMIC DNA]</scope>
    <source>
        <strain evidence="1 2">NRRL 8089</strain>
    </source>
</reference>
<proteinExistence type="predicted"/>
<dbReference type="RefSeq" id="WP_208903988.1">
    <property type="nucleotide sequence ID" value="NZ_CP011498.1"/>
</dbReference>
<dbReference type="Proteomes" id="UP000035366">
    <property type="component" value="Plasmid unnamed_1"/>
</dbReference>
<dbReference type="EMBL" id="CP011498">
    <property type="protein sequence ID" value="AKJ15882.1"/>
    <property type="molecule type" value="Genomic_DNA"/>
</dbReference>
<evidence type="ECO:0000313" key="2">
    <source>
        <dbReference type="Proteomes" id="UP000035366"/>
    </source>
</evidence>
<sequence>MSERPLVLDPVVPRFCAQTGASLPLAWELAWTPHPDEPVVRLAPPPEPLLLDRGIWPRALPPDTVLAPARTARLSRTPVPFLGEGAPVAVLSCARPAVFAELPVAVGELLEGGASVAELRAAWGGADAAVDHLLVGLVRLGLLTGAPAAPNDAPRALVREAWVTNARDDILAHTPTGNFLRVGTAALALWQLAGTGPGVAGDDVPDRLRDVADRLLSAGMLRAVA</sequence>
<geneLocation type="plasmid" evidence="1 2">
    <name>unnamed_1</name>
</geneLocation>
<evidence type="ECO:0000313" key="1">
    <source>
        <dbReference type="EMBL" id="AKJ15882.1"/>
    </source>
</evidence>